<dbReference type="Gene3D" id="2.40.10.10">
    <property type="entry name" value="Trypsin-like serine proteases"/>
    <property type="match status" value="1"/>
</dbReference>
<feature type="domain" description="Peptidase S1" evidence="7">
    <location>
        <begin position="36"/>
        <end position="273"/>
    </location>
</feature>
<accession>A5CG75</accession>
<evidence type="ECO:0000256" key="6">
    <source>
        <dbReference type="RuleBase" id="RU363034"/>
    </source>
</evidence>
<keyword evidence="3 6" id="KW-0720">Serine protease</keyword>
<dbReference type="PROSITE" id="PS00135">
    <property type="entry name" value="TRYPSIN_SER"/>
    <property type="match status" value="1"/>
</dbReference>
<reference evidence="8" key="1">
    <citation type="journal article" date="2008" name="J. Insect Physiol.">
        <title>Cloning and expression analysis of midgut chymotrypsin-like proteinases in the tobacco hornworm.</title>
        <authorList>
            <person name="Broehan G."/>
            <person name="Kemper M."/>
            <person name="Driemeier D."/>
            <person name="Vogelpohl I."/>
            <person name="Merzendorfer H."/>
        </authorList>
    </citation>
    <scope>NUCLEOTIDE SEQUENCE</scope>
</reference>
<dbReference type="InterPro" id="IPR001254">
    <property type="entry name" value="Trypsin_dom"/>
</dbReference>
<dbReference type="PANTHER" id="PTHR24276:SF91">
    <property type="entry name" value="AT26814P-RELATED"/>
    <property type="match status" value="1"/>
</dbReference>
<keyword evidence="1 6" id="KW-0645">Protease</keyword>
<proteinExistence type="evidence at transcript level"/>
<dbReference type="PROSITE" id="PS50240">
    <property type="entry name" value="TRYPSIN_DOM"/>
    <property type="match status" value="1"/>
</dbReference>
<dbReference type="PANTHER" id="PTHR24276">
    <property type="entry name" value="POLYSERASE-RELATED"/>
    <property type="match status" value="1"/>
</dbReference>
<dbReference type="InterPro" id="IPR001314">
    <property type="entry name" value="Peptidase_S1A"/>
</dbReference>
<evidence type="ECO:0000256" key="5">
    <source>
        <dbReference type="ARBA" id="ARBA00024195"/>
    </source>
</evidence>
<evidence type="ECO:0000259" key="7">
    <source>
        <dbReference type="PROSITE" id="PS50240"/>
    </source>
</evidence>
<dbReference type="AlphaFoldDB" id="A5CG75"/>
<dbReference type="InterPro" id="IPR018114">
    <property type="entry name" value="TRYPSIN_HIS"/>
</dbReference>
<dbReference type="GO" id="GO:0006508">
    <property type="term" value="P:proteolysis"/>
    <property type="evidence" value="ECO:0007669"/>
    <property type="project" value="UniProtKB-KW"/>
</dbReference>
<evidence type="ECO:0000256" key="2">
    <source>
        <dbReference type="ARBA" id="ARBA00022801"/>
    </source>
</evidence>
<dbReference type="FunFam" id="2.40.10.10:FF:000002">
    <property type="entry name" value="Transmembrane protease serine"/>
    <property type="match status" value="1"/>
</dbReference>
<dbReference type="CDD" id="cd00190">
    <property type="entry name" value="Tryp_SPc"/>
    <property type="match status" value="1"/>
</dbReference>
<dbReference type="EMBL" id="AM690450">
    <property type="protein sequence ID" value="CAM84320.1"/>
    <property type="molecule type" value="mRNA"/>
</dbReference>
<dbReference type="OrthoDB" id="546450at2759"/>
<dbReference type="MEROPS" id="S01.112"/>
<evidence type="ECO:0000256" key="3">
    <source>
        <dbReference type="ARBA" id="ARBA00022825"/>
    </source>
</evidence>
<gene>
    <name evidence="8" type="primary">tlp1</name>
</gene>
<keyword evidence="4" id="KW-1015">Disulfide bond</keyword>
<dbReference type="Pfam" id="PF00089">
    <property type="entry name" value="Trypsin"/>
    <property type="match status" value="1"/>
</dbReference>
<comment type="similarity">
    <text evidence="5">Belongs to the peptidase S1 family. CLIP subfamily.</text>
</comment>
<dbReference type="PROSITE" id="PS00134">
    <property type="entry name" value="TRYPSIN_HIS"/>
    <property type="match status" value="1"/>
</dbReference>
<dbReference type="InterPro" id="IPR009003">
    <property type="entry name" value="Peptidase_S1_PA"/>
</dbReference>
<protein>
    <submittedName>
        <fullName evidence="8">Trypsinogen-like protein 1</fullName>
        <ecNumber evidence="8">3.4.21.1</ecNumber>
    </submittedName>
</protein>
<dbReference type="EC" id="3.4.21.1" evidence="8"/>
<evidence type="ECO:0000256" key="1">
    <source>
        <dbReference type="ARBA" id="ARBA00022670"/>
    </source>
</evidence>
<name>A5CG75_MANSE</name>
<dbReference type="InterPro" id="IPR050430">
    <property type="entry name" value="Peptidase_S1"/>
</dbReference>
<dbReference type="InterPro" id="IPR043504">
    <property type="entry name" value="Peptidase_S1_PA_chymotrypsin"/>
</dbReference>
<dbReference type="SUPFAM" id="SSF50494">
    <property type="entry name" value="Trypsin-like serine proteases"/>
    <property type="match status" value="1"/>
</dbReference>
<organism evidence="8">
    <name type="scientific">Manduca sexta</name>
    <name type="common">Tobacco hawkmoth</name>
    <name type="synonym">Tobacco hornworm</name>
    <dbReference type="NCBI Taxonomy" id="7130"/>
    <lineage>
        <taxon>Eukaryota</taxon>
        <taxon>Metazoa</taxon>
        <taxon>Ecdysozoa</taxon>
        <taxon>Arthropoda</taxon>
        <taxon>Hexapoda</taxon>
        <taxon>Insecta</taxon>
        <taxon>Pterygota</taxon>
        <taxon>Neoptera</taxon>
        <taxon>Endopterygota</taxon>
        <taxon>Lepidoptera</taxon>
        <taxon>Glossata</taxon>
        <taxon>Ditrysia</taxon>
        <taxon>Bombycoidea</taxon>
        <taxon>Sphingidae</taxon>
        <taxon>Sphinginae</taxon>
        <taxon>Sphingini</taxon>
        <taxon>Manduca</taxon>
    </lineage>
</organism>
<evidence type="ECO:0000256" key="4">
    <source>
        <dbReference type="ARBA" id="ARBA00023157"/>
    </source>
</evidence>
<evidence type="ECO:0000313" key="8">
    <source>
        <dbReference type="EMBL" id="CAM84320.1"/>
    </source>
</evidence>
<keyword evidence="2 6" id="KW-0378">Hydrolase</keyword>
<dbReference type="SMART" id="SM00020">
    <property type="entry name" value="Tryp_SPc"/>
    <property type="match status" value="1"/>
</dbReference>
<dbReference type="GO" id="GO:0004252">
    <property type="term" value="F:serine-type endopeptidase activity"/>
    <property type="evidence" value="ECO:0007669"/>
    <property type="project" value="UniProtKB-EC"/>
</dbReference>
<sequence length="273" mass="29501">MIELRKIAQDCPEQDCSRQVAKDLRAAFSASIPGRIVGGELTTIDKYPSIVQVDSFGPNSGTWSQSCGANILNAYYVLSAAHCFAGRTYDPSLRRIRAGTSYRNTGGIISYVLREHNHPSYGKRGFDGDITVVRLHNALVYSPVVQRGTIIYQDGVIPDYMPVVHAGWGRTTQGGLLSPQLRDVVIYVINRELCAERYLTLNPPGIVTENMICAGLLDIGGRDACQGDSGGPLYYGNIIVGIVSWGHGCANETFPGLSTAVAPYSDWIAATAV</sequence>
<dbReference type="InterPro" id="IPR033116">
    <property type="entry name" value="TRYPSIN_SER"/>
</dbReference>
<dbReference type="PRINTS" id="PR00722">
    <property type="entry name" value="CHYMOTRYPSIN"/>
</dbReference>